<comment type="function">
    <text evidence="11">Plays a major role in protein secretion by helping the post-translocational extracellular folding of several secreted proteins.</text>
</comment>
<evidence type="ECO:0000256" key="5">
    <source>
        <dbReference type="ARBA" id="ARBA00022729"/>
    </source>
</evidence>
<dbReference type="PROSITE" id="PS51257">
    <property type="entry name" value="PROKAR_LIPOPROTEIN"/>
    <property type="match status" value="1"/>
</dbReference>
<feature type="signal peptide" evidence="12">
    <location>
        <begin position="1"/>
        <end position="19"/>
    </location>
</feature>
<evidence type="ECO:0000256" key="11">
    <source>
        <dbReference type="HAMAP-Rule" id="MF_01145"/>
    </source>
</evidence>
<dbReference type="PROSITE" id="PS50198">
    <property type="entry name" value="PPIC_PPIASE_2"/>
    <property type="match status" value="1"/>
</dbReference>
<keyword evidence="9 11" id="KW-0413">Isomerase</keyword>
<dbReference type="InterPro" id="IPR050245">
    <property type="entry name" value="PrsA_foldase"/>
</dbReference>
<comment type="caution">
    <text evidence="14">The sequence shown here is derived from an EMBL/GenBank/DDBJ whole genome shotgun (WGS) entry which is preliminary data.</text>
</comment>
<dbReference type="InterPro" id="IPR046357">
    <property type="entry name" value="PPIase_dom_sf"/>
</dbReference>
<dbReference type="SUPFAM" id="SSF54534">
    <property type="entry name" value="FKBP-like"/>
    <property type="match status" value="1"/>
</dbReference>
<protein>
    <recommendedName>
        <fullName evidence="11">Foldase protein PrsA</fullName>
        <ecNumber evidence="11">5.2.1.8</ecNumber>
    </recommendedName>
</protein>
<evidence type="ECO:0000256" key="9">
    <source>
        <dbReference type="ARBA" id="ARBA00023235"/>
    </source>
</evidence>
<accession>A0AAE3IQ44</accession>
<dbReference type="PANTHER" id="PTHR47245">
    <property type="entry name" value="PEPTIDYLPROLYL ISOMERASE"/>
    <property type="match status" value="1"/>
</dbReference>
<dbReference type="GO" id="GO:0006457">
    <property type="term" value="P:protein folding"/>
    <property type="evidence" value="ECO:0007669"/>
    <property type="project" value="UniProtKB-UniRule"/>
</dbReference>
<organism evidence="14 15">
    <name type="scientific">Perspicuibacillus lycopersici</name>
    <dbReference type="NCBI Taxonomy" id="1325689"/>
    <lineage>
        <taxon>Bacteria</taxon>
        <taxon>Bacillati</taxon>
        <taxon>Bacillota</taxon>
        <taxon>Bacilli</taxon>
        <taxon>Bacillales</taxon>
        <taxon>Bacillaceae</taxon>
        <taxon>Perspicuibacillus</taxon>
    </lineage>
</organism>
<keyword evidence="10 11" id="KW-0449">Lipoprotein</keyword>
<feature type="domain" description="PpiC" evidence="13">
    <location>
        <begin position="140"/>
        <end position="230"/>
    </location>
</feature>
<evidence type="ECO:0000313" key="14">
    <source>
        <dbReference type="EMBL" id="MCU9612515.1"/>
    </source>
</evidence>
<dbReference type="PROSITE" id="PS01096">
    <property type="entry name" value="PPIC_PPIASE_1"/>
    <property type="match status" value="1"/>
</dbReference>
<gene>
    <name evidence="11" type="primary">prsA</name>
    <name evidence="14" type="ORF">OEV98_02915</name>
</gene>
<keyword evidence="6 11" id="KW-0697">Rotamase</keyword>
<evidence type="ECO:0000256" key="4">
    <source>
        <dbReference type="ARBA" id="ARBA00022475"/>
    </source>
</evidence>
<keyword evidence="8 11" id="KW-0564">Palmitate</keyword>
<dbReference type="InterPro" id="IPR023059">
    <property type="entry name" value="Foldase_PrsA"/>
</dbReference>
<evidence type="ECO:0000256" key="6">
    <source>
        <dbReference type="ARBA" id="ARBA00023110"/>
    </source>
</evidence>
<proteinExistence type="inferred from homology"/>
<evidence type="ECO:0000256" key="12">
    <source>
        <dbReference type="SAM" id="SignalP"/>
    </source>
</evidence>
<evidence type="ECO:0000256" key="8">
    <source>
        <dbReference type="ARBA" id="ARBA00023139"/>
    </source>
</evidence>
<feature type="chain" id="PRO_5042178719" description="Foldase protein PrsA" evidence="12">
    <location>
        <begin position="20"/>
        <end position="293"/>
    </location>
</feature>
<evidence type="ECO:0000256" key="7">
    <source>
        <dbReference type="ARBA" id="ARBA00023136"/>
    </source>
</evidence>
<dbReference type="Pfam" id="PF00639">
    <property type="entry name" value="Rotamase"/>
    <property type="match status" value="1"/>
</dbReference>
<evidence type="ECO:0000259" key="13">
    <source>
        <dbReference type="PROSITE" id="PS50198"/>
    </source>
</evidence>
<dbReference type="RefSeq" id="WP_263071700.1">
    <property type="nucleotide sequence ID" value="NZ_JAOUSF010000001.1"/>
</dbReference>
<dbReference type="AlphaFoldDB" id="A0AAE3IQ44"/>
<keyword evidence="4 11" id="KW-1003">Cell membrane</keyword>
<comment type="similarity">
    <text evidence="3 11">Belongs to the PrsA family.</text>
</comment>
<evidence type="ECO:0000313" key="15">
    <source>
        <dbReference type="Proteomes" id="UP001209318"/>
    </source>
</evidence>
<keyword evidence="5 11" id="KW-0732">Signal</keyword>
<dbReference type="EMBL" id="JAOUSF010000001">
    <property type="protein sequence ID" value="MCU9612515.1"/>
    <property type="molecule type" value="Genomic_DNA"/>
</dbReference>
<dbReference type="InterPro" id="IPR027304">
    <property type="entry name" value="Trigger_fact/SurA_dom_sf"/>
</dbReference>
<evidence type="ECO:0000256" key="1">
    <source>
        <dbReference type="ARBA" id="ARBA00000971"/>
    </source>
</evidence>
<dbReference type="InterPro" id="IPR023058">
    <property type="entry name" value="PPIase_PpiC_CS"/>
</dbReference>
<name>A0AAE3IQ44_9BACI</name>
<keyword evidence="15" id="KW-1185">Reference proteome</keyword>
<evidence type="ECO:0000256" key="2">
    <source>
        <dbReference type="ARBA" id="ARBA00004193"/>
    </source>
</evidence>
<keyword evidence="7 11" id="KW-0472">Membrane</keyword>
<dbReference type="Proteomes" id="UP001209318">
    <property type="component" value="Unassembled WGS sequence"/>
</dbReference>
<evidence type="ECO:0000256" key="10">
    <source>
        <dbReference type="ARBA" id="ARBA00023288"/>
    </source>
</evidence>
<comment type="subcellular location">
    <subcellularLocation>
        <location evidence="2 11">Cell membrane</location>
        <topology evidence="2 11">Lipid-anchor</topology>
    </subcellularLocation>
</comment>
<dbReference type="InterPro" id="IPR000297">
    <property type="entry name" value="PPIase_PpiC"/>
</dbReference>
<evidence type="ECO:0000256" key="3">
    <source>
        <dbReference type="ARBA" id="ARBA00006071"/>
    </source>
</evidence>
<reference evidence="14" key="1">
    <citation type="submission" date="2022-10" db="EMBL/GenBank/DDBJ databases">
        <title>Description of Fervidibacillus gen. nov. in the family Fervidibacillaceae fam. nov. with two species, Fervidibacillus albus sp. nov., and Fervidibacillus halotolerans sp. nov., isolated from tidal flat sediments.</title>
        <authorList>
            <person name="Kwon K.K."/>
            <person name="Yang S.-H."/>
        </authorList>
    </citation>
    <scope>NUCLEOTIDE SEQUENCE</scope>
    <source>
        <strain evidence="14">JCM 19140</strain>
    </source>
</reference>
<sequence length="293" mass="32927">MKKKYLVTLAVAGVLALSACNNDNSEAVVETKAGNITQDEFYQALKDRYGQSTLQELVYQKVLADKYKVTDEEVDEYLTTFLQSNYGEYYEMALEQLKNDEKQMALFKDLAEVQLLQEKAAKDEIKVTDEDLQDQYNIETKTVSARHILVADEKTANEVLEKLNNGEDFAALAKEYSTDTATAENGGDLGELDPSQLVREFTVAAFKLKENEISQPVQSSYGYHIIQATKVTEKDDVKSFDDMKTELEDKVKTAKMDQATIDAALNKAVEDAKVKVKDKDLEDTFKTTEQAEG</sequence>
<dbReference type="EC" id="5.2.1.8" evidence="11"/>
<dbReference type="SUPFAM" id="SSF109998">
    <property type="entry name" value="Triger factor/SurA peptide-binding domain-like"/>
    <property type="match status" value="1"/>
</dbReference>
<dbReference type="Gene3D" id="3.10.50.40">
    <property type="match status" value="1"/>
</dbReference>
<dbReference type="GO" id="GO:0003755">
    <property type="term" value="F:peptidyl-prolyl cis-trans isomerase activity"/>
    <property type="evidence" value="ECO:0007669"/>
    <property type="project" value="UniProtKB-UniRule"/>
</dbReference>
<dbReference type="HAMAP" id="MF_01145">
    <property type="entry name" value="Foldase_PrsA"/>
    <property type="match status" value="1"/>
</dbReference>
<dbReference type="PANTHER" id="PTHR47245:SF1">
    <property type="entry name" value="FOLDASE PROTEIN PRSA"/>
    <property type="match status" value="1"/>
</dbReference>
<dbReference type="GO" id="GO:0005886">
    <property type="term" value="C:plasma membrane"/>
    <property type="evidence" value="ECO:0007669"/>
    <property type="project" value="UniProtKB-SubCell"/>
</dbReference>
<comment type="catalytic activity">
    <reaction evidence="1 11">
        <text>[protein]-peptidylproline (omega=180) = [protein]-peptidylproline (omega=0)</text>
        <dbReference type="Rhea" id="RHEA:16237"/>
        <dbReference type="Rhea" id="RHEA-COMP:10747"/>
        <dbReference type="Rhea" id="RHEA-COMP:10748"/>
        <dbReference type="ChEBI" id="CHEBI:83833"/>
        <dbReference type="ChEBI" id="CHEBI:83834"/>
        <dbReference type="EC" id="5.2.1.8"/>
    </reaction>
</comment>